<sequence length="695" mass="76908">MMRWDVAGFVGAARQAMPIRWVVQGPHALQPGQRAQLQARLQNFLTQCRLSRAPTQWANGALPDGSRYRLYAHNGATEVVVQPASPTFDKSKGLLLGGLVRCVGAMVGPAPGGQPGTVPWYQFFKENKARPTDVPKYVATRKLYAKPGQQTPQETFATFWRHNLTGAAALWAQFGRSAGALYADYFTRIGVAAPTPEMGVCVLITQVEGKPYAVALNVANQGKGRVTGLRVQVVEPVDFGVEVSKVPPQLLALFGGIPIPPMAAKWNTPDYIISEQAILSTISGDATVTEEHANTKDFGAVLHAFPGSDHADWMVGWRDWSTVTRRGAHMRVGLVVSDTVVSITYECRWQGYASWQEARNSLPDLDGVQVRTNLTHDHQGLVTFTRERTFDGNVRLEMTQIRGTSVSEDVLHMAVPQPGVQTGGFISLSDDGSWSASSGHFTIRVLNHVRIEIEPELWEHSYDLQYTYRATSERTGVVRYDIVNGGSVQFLRTPGVWGVHTRDADGWENNGYAEVTLDYTRHTVTRTRTPDYYETTISTRETDMNNVSTDVVIAYISYMPEAVFEGSSTPMEYVARTQRTDYANWRLNKSVLYVDGVARSYDLEGWLSTHIPWYSAQLMPPDYLSDLPRANSSADAYMTIERSHLGGVQMIPRLVNVGEQIKPPAGLYVGSLVKAADENAYNNSVDIFCIGSTQE</sequence>
<dbReference type="RefSeq" id="WP_234686377.1">
    <property type="nucleotide sequence ID" value="NZ_CAHPSC010000011.1"/>
</dbReference>
<organism evidence="1 2">
    <name type="scientific">Comamonas aquatica</name>
    <dbReference type="NCBI Taxonomy" id="225991"/>
    <lineage>
        <taxon>Bacteria</taxon>
        <taxon>Pseudomonadati</taxon>
        <taxon>Pseudomonadota</taxon>
        <taxon>Betaproteobacteria</taxon>
        <taxon>Burkholderiales</taxon>
        <taxon>Comamonadaceae</taxon>
        <taxon>Comamonas</taxon>
    </lineage>
</organism>
<reference evidence="1" key="1">
    <citation type="submission" date="2020-05" db="EMBL/GenBank/DDBJ databases">
        <authorList>
            <person name="Delgado-Blas J."/>
        </authorList>
    </citation>
    <scope>NUCLEOTIDE SEQUENCE</scope>
    <source>
        <strain evidence="1">BB1454</strain>
    </source>
</reference>
<proteinExistence type="predicted"/>
<comment type="caution">
    <text evidence="1">The sequence shown here is derived from an EMBL/GenBank/DDBJ whole genome shotgun (WGS) entry which is preliminary data.</text>
</comment>
<name>A0AA35GJS4_9BURK</name>
<dbReference type="EMBL" id="CAHPSC010000011">
    <property type="protein sequence ID" value="CAB5675167.1"/>
    <property type="molecule type" value="Genomic_DNA"/>
</dbReference>
<dbReference type="Proteomes" id="UP000834458">
    <property type="component" value="Unassembled WGS sequence"/>
</dbReference>
<evidence type="ECO:0000313" key="2">
    <source>
        <dbReference type="Proteomes" id="UP000834458"/>
    </source>
</evidence>
<gene>
    <name evidence="1" type="ORF">GHA_01083</name>
</gene>
<dbReference type="AlphaFoldDB" id="A0AA35GJS4"/>
<accession>A0AA35GJS4</accession>
<evidence type="ECO:0000313" key="1">
    <source>
        <dbReference type="EMBL" id="CAB5675167.1"/>
    </source>
</evidence>
<protein>
    <submittedName>
        <fullName evidence="1">Uncharacterized protein</fullName>
    </submittedName>
</protein>